<evidence type="ECO:0000256" key="4">
    <source>
        <dbReference type="ARBA" id="ARBA00023125"/>
    </source>
</evidence>
<protein>
    <submittedName>
        <fullName evidence="11">Pituitary homeobox 3</fullName>
    </submittedName>
</protein>
<dbReference type="InterPro" id="IPR001356">
    <property type="entry name" value="HD"/>
</dbReference>
<organism evidence="11 12">
    <name type="scientific">Brachionus plicatilis</name>
    <name type="common">Marine rotifer</name>
    <name type="synonym">Brachionus muelleri</name>
    <dbReference type="NCBI Taxonomy" id="10195"/>
    <lineage>
        <taxon>Eukaryota</taxon>
        <taxon>Metazoa</taxon>
        <taxon>Spiralia</taxon>
        <taxon>Gnathifera</taxon>
        <taxon>Rotifera</taxon>
        <taxon>Eurotatoria</taxon>
        <taxon>Monogononta</taxon>
        <taxon>Pseudotrocha</taxon>
        <taxon>Ploima</taxon>
        <taxon>Brachionidae</taxon>
        <taxon>Brachionus</taxon>
    </lineage>
</organism>
<comment type="similarity">
    <text evidence="2">Belongs to the paired homeobox family. Bicoid subfamily.</text>
</comment>
<keyword evidence="6 7" id="KW-0539">Nucleus</keyword>
<comment type="subcellular location">
    <subcellularLocation>
        <location evidence="1 7 8">Nucleus</location>
    </subcellularLocation>
</comment>
<dbReference type="EMBL" id="REGN01001171">
    <property type="protein sequence ID" value="RNA36523.1"/>
    <property type="molecule type" value="Genomic_DNA"/>
</dbReference>
<feature type="compositionally biased region" description="Polar residues" evidence="9">
    <location>
        <begin position="99"/>
        <end position="112"/>
    </location>
</feature>
<keyword evidence="12" id="KW-1185">Reference proteome</keyword>
<dbReference type="SUPFAM" id="SSF46689">
    <property type="entry name" value="Homeodomain-like"/>
    <property type="match status" value="1"/>
</dbReference>
<dbReference type="GO" id="GO:0005634">
    <property type="term" value="C:nucleus"/>
    <property type="evidence" value="ECO:0007669"/>
    <property type="project" value="UniProtKB-SubCell"/>
</dbReference>
<dbReference type="Gene3D" id="1.10.10.60">
    <property type="entry name" value="Homeodomain-like"/>
    <property type="match status" value="1"/>
</dbReference>
<gene>
    <name evidence="11" type="ORF">BpHYR1_041357</name>
</gene>
<evidence type="ECO:0000256" key="3">
    <source>
        <dbReference type="ARBA" id="ARBA00022473"/>
    </source>
</evidence>
<sequence length="590" mass="64757">MESSSSVNDSMMPSFLNSNFLQIESTNQASLAQMDSPNLNNNYYGINGSQIGPNQLIYTNLTSCASLSNANYLYDYSLASSSPSSASSASSISTTNSTFHLNPSQDGQASTASFSRNSSININNEAINSYQNSCMSHQNNFNLNNNNNNIRSYSQLYGNANANNNNNNANSNSLLNYSGSSNVYNSPSGNINLSSFYPTSSSSSSTTSSASTSHSLSSNSPQESSVLMGFNPLIPGDIKNLSSTPVSSCDLSCYHLNFFNQIPQLANNPIGNTYSSPNAPSNCLNSSSNSSTVQMACAATKDDTQYLDINNTISESNADSNQQQCPPKGQSHLNMTLSNNSHISNHESGCEDEDDDEDESDERKKQRTRRQRTHFTSQQLQELETTFTRNRYPDLATREEIAAWTSLTEAKVRVWFKNRRAKWRKKEKNHIEPFRNGFGHLVQPFDLYSTNSGAQFNTNANCKSAMNNVNQGVLHNSQNNWSNEICSINKIDSPKAMSLESARDKSNYSKHISSSIASNLNWLSSPGCANNLTSDPIFQSNNQKATSNVSSVSAYSNSKIDQNLRLQSPESNYKTKIESNDSSTNCQILF</sequence>
<reference evidence="11 12" key="1">
    <citation type="journal article" date="2018" name="Sci. Rep.">
        <title>Genomic signatures of local adaptation to the degree of environmental predictability in rotifers.</title>
        <authorList>
            <person name="Franch-Gras L."/>
            <person name="Hahn C."/>
            <person name="Garcia-Roger E.M."/>
            <person name="Carmona M.J."/>
            <person name="Serra M."/>
            <person name="Gomez A."/>
        </authorList>
    </citation>
    <scope>NUCLEOTIDE SEQUENCE [LARGE SCALE GENOMIC DNA]</scope>
    <source>
        <strain evidence="11">HYR1</strain>
    </source>
</reference>
<evidence type="ECO:0000313" key="12">
    <source>
        <dbReference type="Proteomes" id="UP000276133"/>
    </source>
</evidence>
<evidence type="ECO:0000259" key="10">
    <source>
        <dbReference type="PROSITE" id="PS50071"/>
    </source>
</evidence>
<evidence type="ECO:0000256" key="6">
    <source>
        <dbReference type="ARBA" id="ARBA00023242"/>
    </source>
</evidence>
<dbReference type="AlphaFoldDB" id="A0A3M7SL67"/>
<comment type="caution">
    <text evidence="11">The sequence shown here is derived from an EMBL/GenBank/DDBJ whole genome shotgun (WGS) entry which is preliminary data.</text>
</comment>
<dbReference type="PANTHER" id="PTHR45882">
    <property type="entry name" value="PITUITARY HOMEOBOX HOMOLOG PTX1"/>
    <property type="match status" value="1"/>
</dbReference>
<name>A0A3M7SL67_BRAPC</name>
<keyword evidence="4 7" id="KW-0238">DNA-binding</keyword>
<dbReference type="OrthoDB" id="6159439at2759"/>
<dbReference type="STRING" id="10195.A0A3M7SL67"/>
<dbReference type="Proteomes" id="UP000276133">
    <property type="component" value="Unassembled WGS sequence"/>
</dbReference>
<evidence type="ECO:0000256" key="9">
    <source>
        <dbReference type="SAM" id="MobiDB-lite"/>
    </source>
</evidence>
<evidence type="ECO:0000256" key="5">
    <source>
        <dbReference type="ARBA" id="ARBA00023155"/>
    </source>
</evidence>
<feature type="compositionally biased region" description="Polar residues" evidence="9">
    <location>
        <begin position="315"/>
        <end position="343"/>
    </location>
</feature>
<feature type="domain" description="Homeobox" evidence="10">
    <location>
        <begin position="366"/>
        <end position="426"/>
    </location>
</feature>
<dbReference type="CDD" id="cd00086">
    <property type="entry name" value="homeodomain"/>
    <property type="match status" value="1"/>
</dbReference>
<feature type="region of interest" description="Disordered" evidence="9">
    <location>
        <begin position="315"/>
        <end position="376"/>
    </location>
</feature>
<feature type="region of interest" description="Disordered" evidence="9">
    <location>
        <begin position="87"/>
        <end position="113"/>
    </location>
</feature>
<dbReference type="SMART" id="SM00389">
    <property type="entry name" value="HOX"/>
    <property type="match status" value="1"/>
</dbReference>
<dbReference type="PROSITE" id="PS00027">
    <property type="entry name" value="HOMEOBOX_1"/>
    <property type="match status" value="1"/>
</dbReference>
<dbReference type="PANTHER" id="PTHR45882:SF3">
    <property type="entry name" value="PITUITARY HOMEOBOX HOMOLOG PTX1"/>
    <property type="match status" value="1"/>
</dbReference>
<dbReference type="InterPro" id="IPR017970">
    <property type="entry name" value="Homeobox_CS"/>
</dbReference>
<feature type="compositionally biased region" description="Acidic residues" evidence="9">
    <location>
        <begin position="350"/>
        <end position="360"/>
    </location>
</feature>
<dbReference type="GO" id="GO:0009653">
    <property type="term" value="P:anatomical structure morphogenesis"/>
    <property type="evidence" value="ECO:0007669"/>
    <property type="project" value="TreeGrafter"/>
</dbReference>
<feature type="compositionally biased region" description="Low complexity" evidence="9">
    <location>
        <begin position="87"/>
        <end position="98"/>
    </location>
</feature>
<accession>A0A3M7SL67</accession>
<keyword evidence="5 7" id="KW-0371">Homeobox</keyword>
<dbReference type="FunFam" id="1.10.10.60:FF:000679">
    <property type="entry name" value="Homeobox protein aristaless"/>
    <property type="match status" value="1"/>
</dbReference>
<evidence type="ECO:0000313" key="11">
    <source>
        <dbReference type="EMBL" id="RNA36523.1"/>
    </source>
</evidence>
<dbReference type="GO" id="GO:0000978">
    <property type="term" value="F:RNA polymerase II cis-regulatory region sequence-specific DNA binding"/>
    <property type="evidence" value="ECO:0007669"/>
    <property type="project" value="TreeGrafter"/>
</dbReference>
<dbReference type="PROSITE" id="PS50071">
    <property type="entry name" value="HOMEOBOX_2"/>
    <property type="match status" value="1"/>
</dbReference>
<evidence type="ECO:0000256" key="2">
    <source>
        <dbReference type="ARBA" id="ARBA00006503"/>
    </source>
</evidence>
<keyword evidence="3" id="KW-0217">Developmental protein</keyword>
<evidence type="ECO:0000256" key="7">
    <source>
        <dbReference type="PROSITE-ProRule" id="PRU00108"/>
    </source>
</evidence>
<dbReference type="GO" id="GO:0000981">
    <property type="term" value="F:DNA-binding transcription factor activity, RNA polymerase II-specific"/>
    <property type="evidence" value="ECO:0007669"/>
    <property type="project" value="InterPro"/>
</dbReference>
<evidence type="ECO:0000256" key="1">
    <source>
        <dbReference type="ARBA" id="ARBA00004123"/>
    </source>
</evidence>
<dbReference type="Pfam" id="PF00046">
    <property type="entry name" value="Homeodomain"/>
    <property type="match status" value="1"/>
</dbReference>
<dbReference type="InterPro" id="IPR009057">
    <property type="entry name" value="Homeodomain-like_sf"/>
</dbReference>
<evidence type="ECO:0000256" key="8">
    <source>
        <dbReference type="RuleBase" id="RU000682"/>
    </source>
</evidence>
<proteinExistence type="inferred from homology"/>
<feature type="DNA-binding region" description="Homeobox" evidence="7">
    <location>
        <begin position="368"/>
        <end position="427"/>
    </location>
</feature>